<proteinExistence type="predicted"/>
<keyword evidence="4" id="KW-0186">Copper</keyword>
<dbReference type="InterPro" id="IPR032694">
    <property type="entry name" value="CopC/D"/>
</dbReference>
<feature type="region of interest" description="Disordered" evidence="5">
    <location>
        <begin position="84"/>
        <end position="105"/>
    </location>
</feature>
<dbReference type="InterPro" id="IPR014756">
    <property type="entry name" value="Ig_E-set"/>
</dbReference>
<evidence type="ECO:0000313" key="9">
    <source>
        <dbReference type="Proteomes" id="UP001168823"/>
    </source>
</evidence>
<keyword evidence="9" id="KW-1185">Reference proteome</keyword>
<gene>
    <name evidence="8" type="ORF">Q2100_02955</name>
</gene>
<dbReference type="PANTHER" id="PTHR34820:SF4">
    <property type="entry name" value="INNER MEMBRANE PROTEIN YEBZ"/>
    <property type="match status" value="1"/>
</dbReference>
<keyword evidence="6" id="KW-0472">Membrane</keyword>
<feature type="domain" description="CopC" evidence="7">
    <location>
        <begin position="41"/>
        <end position="135"/>
    </location>
</feature>
<dbReference type="RefSeq" id="WP_302912798.1">
    <property type="nucleotide sequence ID" value="NZ_JAUMSQ010000011.1"/>
</dbReference>
<sequence length="218" mass="21920">MPRVSEAAIESRTVNAVIRLTVTILVALAFWLTGSGIAVAHTSLANSNPGENANVISAPTVITLTFTEDINAAFANVAVTGADGRSWGSGDPQVEGPRVSAGIRPDVPATGTYTVGYRVVSADGHPVSGSYTFTIAGDPGKTSPAPAGAAVAPSTAAAPPQSASPMGPDTKTSILSAGAIGLALGGAIAFWQSRRHRRKYEAAASIESNPSALDANAP</sequence>
<dbReference type="PANTHER" id="PTHR34820">
    <property type="entry name" value="INNER MEMBRANE PROTEIN YEBZ"/>
    <property type="match status" value="1"/>
</dbReference>
<evidence type="ECO:0000256" key="2">
    <source>
        <dbReference type="ARBA" id="ARBA00022723"/>
    </source>
</evidence>
<evidence type="ECO:0000259" key="7">
    <source>
        <dbReference type="Pfam" id="PF04234"/>
    </source>
</evidence>
<evidence type="ECO:0000256" key="6">
    <source>
        <dbReference type="SAM" id="Phobius"/>
    </source>
</evidence>
<name>A0ABT8UA87_9MYCO</name>
<evidence type="ECO:0000313" key="8">
    <source>
        <dbReference type="EMBL" id="MDO3634698.1"/>
    </source>
</evidence>
<feature type="region of interest" description="Disordered" evidence="5">
    <location>
        <begin position="142"/>
        <end position="170"/>
    </location>
</feature>
<keyword evidence="2" id="KW-0479">Metal-binding</keyword>
<evidence type="ECO:0000256" key="3">
    <source>
        <dbReference type="ARBA" id="ARBA00022729"/>
    </source>
</evidence>
<protein>
    <submittedName>
        <fullName evidence="8">Copper resistance protein CopC</fullName>
    </submittedName>
</protein>
<accession>A0ABT8UA87</accession>
<dbReference type="Gene3D" id="2.60.40.1220">
    <property type="match status" value="1"/>
</dbReference>
<dbReference type="Proteomes" id="UP001168823">
    <property type="component" value="Unassembled WGS sequence"/>
</dbReference>
<evidence type="ECO:0000256" key="4">
    <source>
        <dbReference type="ARBA" id="ARBA00023008"/>
    </source>
</evidence>
<dbReference type="InterPro" id="IPR014755">
    <property type="entry name" value="Cu-Rt/internalin_Ig-like"/>
</dbReference>
<feature type="compositionally biased region" description="Low complexity" evidence="5">
    <location>
        <begin position="143"/>
        <end position="165"/>
    </location>
</feature>
<evidence type="ECO:0000256" key="5">
    <source>
        <dbReference type="SAM" id="MobiDB-lite"/>
    </source>
</evidence>
<feature type="transmembrane region" description="Helical" evidence="6">
    <location>
        <begin position="174"/>
        <end position="191"/>
    </location>
</feature>
<feature type="transmembrane region" description="Helical" evidence="6">
    <location>
        <begin position="20"/>
        <end position="40"/>
    </location>
</feature>
<organism evidence="8 9">
    <name type="scientific">Mycolicibacterium arseniciresistens</name>
    <dbReference type="NCBI Taxonomy" id="3062257"/>
    <lineage>
        <taxon>Bacteria</taxon>
        <taxon>Bacillati</taxon>
        <taxon>Actinomycetota</taxon>
        <taxon>Actinomycetes</taxon>
        <taxon>Mycobacteriales</taxon>
        <taxon>Mycobacteriaceae</taxon>
        <taxon>Mycolicibacterium</taxon>
    </lineage>
</organism>
<comment type="subcellular location">
    <subcellularLocation>
        <location evidence="1">Cell envelope</location>
    </subcellularLocation>
</comment>
<reference evidence="8" key="1">
    <citation type="submission" date="2023-07" db="EMBL/GenBank/DDBJ databases">
        <title>Mycolicibacterium sp. nov., a novel bacterial species.</title>
        <authorList>
            <person name="Cao Y."/>
        </authorList>
    </citation>
    <scope>NUCLEOTIDE SEQUENCE</scope>
    <source>
        <strain evidence="8">KC 300</strain>
    </source>
</reference>
<dbReference type="Pfam" id="PF04234">
    <property type="entry name" value="CopC"/>
    <property type="match status" value="1"/>
</dbReference>
<evidence type="ECO:0000256" key="1">
    <source>
        <dbReference type="ARBA" id="ARBA00004196"/>
    </source>
</evidence>
<dbReference type="SUPFAM" id="SSF81296">
    <property type="entry name" value="E set domains"/>
    <property type="match status" value="1"/>
</dbReference>
<keyword evidence="3" id="KW-0732">Signal</keyword>
<comment type="caution">
    <text evidence="8">The sequence shown here is derived from an EMBL/GenBank/DDBJ whole genome shotgun (WGS) entry which is preliminary data.</text>
</comment>
<keyword evidence="6" id="KW-0812">Transmembrane</keyword>
<dbReference type="InterPro" id="IPR007348">
    <property type="entry name" value="CopC_dom"/>
</dbReference>
<keyword evidence="6" id="KW-1133">Transmembrane helix</keyword>
<dbReference type="EMBL" id="JAUMSQ010000011">
    <property type="protein sequence ID" value="MDO3634698.1"/>
    <property type="molecule type" value="Genomic_DNA"/>
</dbReference>